<accession>A0ABU1NE28</accession>
<dbReference type="InterPro" id="IPR014729">
    <property type="entry name" value="Rossmann-like_a/b/a_fold"/>
</dbReference>
<comment type="caution">
    <text evidence="3">The sequence shown here is derived from an EMBL/GenBank/DDBJ whole genome shotgun (WGS) entry which is preliminary data.</text>
</comment>
<dbReference type="PIRSF" id="PIRSF006276">
    <property type="entry name" value="UspA"/>
    <property type="match status" value="1"/>
</dbReference>
<dbReference type="CDD" id="cd00293">
    <property type="entry name" value="USP-like"/>
    <property type="match status" value="1"/>
</dbReference>
<feature type="domain" description="UspA" evidence="2">
    <location>
        <begin position="25"/>
        <end position="171"/>
    </location>
</feature>
<dbReference type="EMBL" id="JAVDRF010000004">
    <property type="protein sequence ID" value="MDR6536708.1"/>
    <property type="molecule type" value="Genomic_DNA"/>
</dbReference>
<dbReference type="Proteomes" id="UP001184230">
    <property type="component" value="Unassembled WGS sequence"/>
</dbReference>
<gene>
    <name evidence="3" type="ORF">J2739_002481</name>
</gene>
<comment type="similarity">
    <text evidence="1">Belongs to the universal stress protein A family.</text>
</comment>
<evidence type="ECO:0000313" key="4">
    <source>
        <dbReference type="Proteomes" id="UP001184230"/>
    </source>
</evidence>
<dbReference type="InterPro" id="IPR006015">
    <property type="entry name" value="Universal_stress_UspA"/>
</dbReference>
<dbReference type="PANTHER" id="PTHR46268:SF6">
    <property type="entry name" value="UNIVERSAL STRESS PROTEIN UP12"/>
    <property type="match status" value="1"/>
</dbReference>
<dbReference type="Pfam" id="PF00582">
    <property type="entry name" value="Usp"/>
    <property type="match status" value="1"/>
</dbReference>
<dbReference type="PANTHER" id="PTHR46268">
    <property type="entry name" value="STRESS RESPONSE PROTEIN NHAX"/>
    <property type="match status" value="1"/>
</dbReference>
<dbReference type="InterPro" id="IPR006016">
    <property type="entry name" value="UspA"/>
</dbReference>
<protein>
    <submittedName>
        <fullName evidence="3">Nucleotide-binding universal stress UspA family protein</fullName>
    </submittedName>
</protein>
<name>A0ABU1NE28_9BURK</name>
<sequence>MIQIKHAKTHEATLKMLNLQRTTIMFKRILVATDGSELAEKAVLKAIDLATAHKAELTAFTVVRRQPKSYMDGSSGFQAEEIDRVECRRAEQAKTMLKAVEKRAETCGVRVSSETVKSSSVAESIVAAARQHGSDLIVMASHGRTGLMQTLLGSETAQVLAHSDVPVLVLR</sequence>
<dbReference type="Gene3D" id="3.40.50.620">
    <property type="entry name" value="HUPs"/>
    <property type="match status" value="1"/>
</dbReference>
<proteinExistence type="inferred from homology"/>
<organism evidence="3 4">
    <name type="scientific">Variovorax soli</name>
    <dbReference type="NCBI Taxonomy" id="376815"/>
    <lineage>
        <taxon>Bacteria</taxon>
        <taxon>Pseudomonadati</taxon>
        <taxon>Pseudomonadota</taxon>
        <taxon>Betaproteobacteria</taxon>
        <taxon>Burkholderiales</taxon>
        <taxon>Comamonadaceae</taxon>
        <taxon>Variovorax</taxon>
    </lineage>
</organism>
<dbReference type="SUPFAM" id="SSF52402">
    <property type="entry name" value="Adenine nucleotide alpha hydrolases-like"/>
    <property type="match status" value="1"/>
</dbReference>
<keyword evidence="4" id="KW-1185">Reference proteome</keyword>
<evidence type="ECO:0000313" key="3">
    <source>
        <dbReference type="EMBL" id="MDR6536708.1"/>
    </source>
</evidence>
<evidence type="ECO:0000259" key="2">
    <source>
        <dbReference type="Pfam" id="PF00582"/>
    </source>
</evidence>
<reference evidence="3 4" key="1">
    <citation type="submission" date="2023-07" db="EMBL/GenBank/DDBJ databases">
        <title>Sorghum-associated microbial communities from plants grown in Nebraska, USA.</title>
        <authorList>
            <person name="Schachtman D."/>
        </authorList>
    </citation>
    <scope>NUCLEOTIDE SEQUENCE [LARGE SCALE GENOMIC DNA]</scope>
    <source>
        <strain evidence="3 4">DS1781</strain>
    </source>
</reference>
<dbReference type="PRINTS" id="PR01438">
    <property type="entry name" value="UNVRSLSTRESS"/>
</dbReference>
<evidence type="ECO:0000256" key="1">
    <source>
        <dbReference type="ARBA" id="ARBA00008791"/>
    </source>
</evidence>